<feature type="domain" description="HpaB/PvcC/4-BUDH N-terminal" evidence="5">
    <location>
        <begin position="3"/>
        <end position="273"/>
    </location>
</feature>
<evidence type="ECO:0000259" key="4">
    <source>
        <dbReference type="Pfam" id="PF03241"/>
    </source>
</evidence>
<dbReference type="Proteomes" id="UP000184529">
    <property type="component" value="Unassembled WGS sequence"/>
</dbReference>
<reference evidence="7" key="1">
    <citation type="submission" date="2016-11" db="EMBL/GenBank/DDBJ databases">
        <authorList>
            <person name="Varghese N."/>
            <person name="Submissions S."/>
        </authorList>
    </citation>
    <scope>NUCLEOTIDE SEQUENCE [LARGE SCALE GENOMIC DNA]</scope>
    <source>
        <strain evidence="7">DSM 16057</strain>
    </source>
</reference>
<dbReference type="SUPFAM" id="SSF47203">
    <property type="entry name" value="Acyl-CoA dehydrogenase C-terminal domain-like"/>
    <property type="match status" value="1"/>
</dbReference>
<dbReference type="GO" id="GO:0016627">
    <property type="term" value="F:oxidoreductase activity, acting on the CH-CH group of donors"/>
    <property type="evidence" value="ECO:0007669"/>
    <property type="project" value="InterPro"/>
</dbReference>
<dbReference type="AlphaFoldDB" id="A0A1M6HD58"/>
<dbReference type="Pfam" id="PF03241">
    <property type="entry name" value="HpaB"/>
    <property type="match status" value="1"/>
</dbReference>
<dbReference type="PANTHER" id="PTHR36117:SF3">
    <property type="entry name" value="4-HYDROXYPHENYLACETATE 3-MONOOXYGENASE-RELATED"/>
    <property type="match status" value="1"/>
</dbReference>
<sequence>MKTAAEYLESMRGLNPRIFLGGKQVNLLENPTTMTVVRANARVYELAQDLQYQEIMTAVSPYTGKRVSRCLHIAQSIHDLEMRAEMALLTSQMLGTCNYRCVGADTLNALAGVTWEMDRDLGTDYHQRFIKYLKYLQENDLAVSGAVTDPKGERTKRPAQQEDPDVYVHVVEKRSDGIVVRGAKVSQSGAIGCHETVVIPTMAMRPGEENFAVAFAVPNGAPGITYISQYTPFTAEREVMPDVKYLGNPLYGQRETCTMVFENVFVPWERVFLCGETQFTGKLIARFAKTHRMNCGGACKVGFADLIIGASQLAAEYAGVQKAPHIVEKITDMIRIRETCYACSVAAAVKGREEPTGSGFYQPDDIFGNVAKLTVADGFWEIMKWAGDIGGGMAVTMPSELELENTETAHYVKKFFKAAASAGLRLRIAKFIQNWCAGLHGAGTWHGAGSPQAQKMALYALTDLEKKKKLAKNLAGIAE</sequence>
<organism evidence="6 7">
    <name type="scientific">Desulfofundulus thermosubterraneus DSM 16057</name>
    <dbReference type="NCBI Taxonomy" id="1121432"/>
    <lineage>
        <taxon>Bacteria</taxon>
        <taxon>Bacillati</taxon>
        <taxon>Bacillota</taxon>
        <taxon>Clostridia</taxon>
        <taxon>Eubacteriales</taxon>
        <taxon>Peptococcaceae</taxon>
        <taxon>Desulfofundulus</taxon>
    </lineage>
</organism>
<dbReference type="Pfam" id="PF11794">
    <property type="entry name" value="HpaB_N"/>
    <property type="match status" value="1"/>
</dbReference>
<evidence type="ECO:0000259" key="5">
    <source>
        <dbReference type="Pfam" id="PF11794"/>
    </source>
</evidence>
<dbReference type="Gene3D" id="2.40.110.10">
    <property type="entry name" value="Butyryl-CoA Dehydrogenase, subunit A, domain 2"/>
    <property type="match status" value="1"/>
</dbReference>
<evidence type="ECO:0000313" key="6">
    <source>
        <dbReference type="EMBL" id="SHJ20100.1"/>
    </source>
</evidence>
<dbReference type="InterPro" id="IPR024674">
    <property type="entry name" value="HpaB/PvcC/4-BUDH_N"/>
</dbReference>
<dbReference type="PANTHER" id="PTHR36117">
    <property type="entry name" value="4-HYDROXYPHENYLACETATE 3-MONOOXYGENASE-RELATED"/>
    <property type="match status" value="1"/>
</dbReference>
<dbReference type="PIRSF" id="PIRSF000331">
    <property type="entry name" value="HpaA_HpaB"/>
    <property type="match status" value="1"/>
</dbReference>
<feature type="domain" description="HpaB/PvcC/4-BUDH C-terminal" evidence="4">
    <location>
        <begin position="281"/>
        <end position="476"/>
    </location>
</feature>
<keyword evidence="1" id="KW-0285">Flavoprotein</keyword>
<evidence type="ECO:0000256" key="3">
    <source>
        <dbReference type="ARBA" id="ARBA00023002"/>
    </source>
</evidence>
<dbReference type="RefSeq" id="WP_072869271.1">
    <property type="nucleotide sequence ID" value="NZ_FQZM01000023.1"/>
</dbReference>
<gene>
    <name evidence="6" type="ORF">SAMN02745219_01972</name>
</gene>
<keyword evidence="2" id="KW-0274">FAD</keyword>
<proteinExistence type="predicted"/>
<dbReference type="EMBL" id="FQZM01000023">
    <property type="protein sequence ID" value="SHJ20100.1"/>
    <property type="molecule type" value="Genomic_DNA"/>
</dbReference>
<dbReference type="Gene3D" id="1.20.140.10">
    <property type="entry name" value="Butyryl-CoA Dehydrogenase, subunit A, domain 3"/>
    <property type="match status" value="1"/>
</dbReference>
<protein>
    <submittedName>
        <fullName evidence="6">4-hydroxybutyryl-CoA dehydratase / vinylacetyl-CoA-Delta-isomerase</fullName>
    </submittedName>
</protein>
<dbReference type="OrthoDB" id="9785230at2"/>
<dbReference type="GO" id="GO:0016853">
    <property type="term" value="F:isomerase activity"/>
    <property type="evidence" value="ECO:0007669"/>
    <property type="project" value="UniProtKB-KW"/>
</dbReference>
<evidence type="ECO:0000256" key="2">
    <source>
        <dbReference type="ARBA" id="ARBA00022827"/>
    </source>
</evidence>
<evidence type="ECO:0000256" key="1">
    <source>
        <dbReference type="ARBA" id="ARBA00022630"/>
    </source>
</evidence>
<name>A0A1M6HD58_9FIRM</name>
<evidence type="ECO:0000313" key="7">
    <source>
        <dbReference type="Proteomes" id="UP000184529"/>
    </source>
</evidence>
<dbReference type="STRING" id="1121432.SAMN02745219_01972"/>
<dbReference type="SUPFAM" id="SSF56645">
    <property type="entry name" value="Acyl-CoA dehydrogenase NM domain-like"/>
    <property type="match status" value="1"/>
</dbReference>
<dbReference type="InterPro" id="IPR036250">
    <property type="entry name" value="AcylCo_DH-like_C"/>
</dbReference>
<keyword evidence="3" id="KW-0560">Oxidoreductase</keyword>
<dbReference type="InterPro" id="IPR046373">
    <property type="entry name" value="Acyl-CoA_Oxase/DH_mid-dom_sf"/>
</dbReference>
<dbReference type="InterPro" id="IPR009100">
    <property type="entry name" value="AcylCoA_DH/oxidase_NM_dom_sf"/>
</dbReference>
<dbReference type="InterPro" id="IPR004925">
    <property type="entry name" value="HpaB/PvcC/4-BUDH"/>
</dbReference>
<keyword evidence="6" id="KW-0413">Isomerase</keyword>
<keyword evidence="7" id="KW-1185">Reference proteome</keyword>
<dbReference type="InterPro" id="IPR024719">
    <property type="entry name" value="HpaB/PvcC/4-BUDH_C"/>
</dbReference>
<dbReference type="Gene3D" id="1.10.3140.10">
    <property type="entry name" value="4-hydroxybutyryl-coa dehydratase, domain 1"/>
    <property type="match status" value="1"/>
</dbReference>
<accession>A0A1M6HD58</accession>